<organism evidence="2 3">
    <name type="scientific">Actinacidiphila cocklensis</name>
    <dbReference type="NCBI Taxonomy" id="887465"/>
    <lineage>
        <taxon>Bacteria</taxon>
        <taxon>Bacillati</taxon>
        <taxon>Actinomycetota</taxon>
        <taxon>Actinomycetes</taxon>
        <taxon>Kitasatosporales</taxon>
        <taxon>Streptomycetaceae</taxon>
        <taxon>Actinacidiphila</taxon>
    </lineage>
</organism>
<sequence length="229" mass="25073">MSDSALPVLVPAPDRGVWRLGKAENPLMPNQAVPETAEGSAAGRFSLLTYPVLYCASDLAGCFAEALAPFRVHPQAREMLTPDDADCTPGMMQIGTVATSWRHERILVRLKPAPSARFLDVDADQTRAVLADELSSELEALGVDAPLTDKHIHGTDRRIARQIAAWSVAQRNADGHRLVEGIAYRSGYGGRRCWAILGDAELTEQERRPIRAESVELQEVAREYGLTVF</sequence>
<dbReference type="AlphaFoldDB" id="A0A9W4DMJ9"/>
<protein>
    <submittedName>
        <fullName evidence="2">RES domain-containing protein</fullName>
    </submittedName>
</protein>
<accession>A0A9W4DMJ9</accession>
<evidence type="ECO:0000313" key="2">
    <source>
        <dbReference type="EMBL" id="CAG6394190.1"/>
    </source>
</evidence>
<reference evidence="2" key="1">
    <citation type="submission" date="2021-05" db="EMBL/GenBank/DDBJ databases">
        <authorList>
            <person name="Arsene-Ploetze F."/>
        </authorList>
    </citation>
    <scope>NUCLEOTIDE SEQUENCE</scope>
    <source>
        <strain evidence="2">DSM 42138</strain>
    </source>
</reference>
<gene>
    <name evidence="2" type="ORF">SCOCK_250009</name>
</gene>
<dbReference type="RefSeq" id="WP_251490290.1">
    <property type="nucleotide sequence ID" value="NZ_CAJSLV010000054.1"/>
</dbReference>
<comment type="caution">
    <text evidence="2">The sequence shown here is derived from an EMBL/GenBank/DDBJ whole genome shotgun (WGS) entry which is preliminary data.</text>
</comment>
<evidence type="ECO:0000313" key="3">
    <source>
        <dbReference type="Proteomes" id="UP001152519"/>
    </source>
</evidence>
<evidence type="ECO:0000259" key="1">
    <source>
        <dbReference type="Pfam" id="PF08808"/>
    </source>
</evidence>
<name>A0A9W4DMJ9_9ACTN</name>
<dbReference type="EMBL" id="CAJSLV010000054">
    <property type="protein sequence ID" value="CAG6394190.1"/>
    <property type="molecule type" value="Genomic_DNA"/>
</dbReference>
<dbReference type="InterPro" id="IPR014914">
    <property type="entry name" value="RES_dom"/>
</dbReference>
<proteinExistence type="predicted"/>
<keyword evidence="3" id="KW-1185">Reference proteome</keyword>
<dbReference type="Pfam" id="PF08808">
    <property type="entry name" value="RES"/>
    <property type="match status" value="1"/>
</dbReference>
<feature type="domain" description="RES" evidence="1">
    <location>
        <begin position="18"/>
        <end position="205"/>
    </location>
</feature>
<dbReference type="Proteomes" id="UP001152519">
    <property type="component" value="Unassembled WGS sequence"/>
</dbReference>